<proteinExistence type="predicted"/>
<evidence type="ECO:0000313" key="4">
    <source>
        <dbReference type="Proteomes" id="UP000289340"/>
    </source>
</evidence>
<name>A0A445GFC1_GLYSO</name>
<dbReference type="InterPro" id="IPR009737">
    <property type="entry name" value="Aim32/Apd1-like"/>
</dbReference>
<keyword evidence="2" id="KW-0472">Membrane</keyword>
<evidence type="ECO:0000256" key="1">
    <source>
        <dbReference type="SAM" id="MobiDB-lite"/>
    </source>
</evidence>
<gene>
    <name evidence="3" type="ORF">D0Y65_042937</name>
</gene>
<protein>
    <submittedName>
        <fullName evidence="3">Altered inheritance of mitochondria protein 32</fullName>
    </submittedName>
</protein>
<dbReference type="PANTHER" id="PTHR31902">
    <property type="entry name" value="ACTIN PATCHES DISTAL PROTEIN 1"/>
    <property type="match status" value="1"/>
</dbReference>
<dbReference type="InterPro" id="IPR036249">
    <property type="entry name" value="Thioredoxin-like_sf"/>
</dbReference>
<dbReference type="PANTHER" id="PTHR31902:SF10">
    <property type="entry name" value="SUCRASE_FERREDOXIN-LIKE FAMILY PROTEIN"/>
    <property type="match status" value="1"/>
</dbReference>
<evidence type="ECO:0000256" key="2">
    <source>
        <dbReference type="SAM" id="Phobius"/>
    </source>
</evidence>
<dbReference type="Gene3D" id="3.40.30.10">
    <property type="entry name" value="Glutaredoxin"/>
    <property type="match status" value="1"/>
</dbReference>
<dbReference type="CDD" id="cd03062">
    <property type="entry name" value="TRX_Fd_Sucrase"/>
    <property type="match status" value="1"/>
</dbReference>
<dbReference type="EMBL" id="QZWG01000016">
    <property type="protein sequence ID" value="RZB59947.1"/>
    <property type="molecule type" value="Genomic_DNA"/>
</dbReference>
<dbReference type="Pfam" id="PF06999">
    <property type="entry name" value="Suc_Fer-like"/>
    <property type="match status" value="1"/>
</dbReference>
<dbReference type="SUPFAM" id="SSF52833">
    <property type="entry name" value="Thioredoxin-like"/>
    <property type="match status" value="1"/>
</dbReference>
<dbReference type="AlphaFoldDB" id="A0A445GFC1"/>
<sequence>MASAAAVAAEDDAVNGFTRSEMYSENLAGTVDAYDRHVFLCYKSYVSWPARIEASDADPFPKRVAATFKARKNDLPLKTKITVCEAREEAGFADGDVLIFPDMIKYRGLEESNVDGFFEDVLVNGKPWTAGVPEVFSGSHVYVCAHGSRDVRCGVCGPVLIKKLHEEIELRGLKDQISVTACSHIGGHKYAGNVIIYSPRADGKIMGHWYGYVTPNDVPDLLDQHIAKGEVIQRLLRGQMGPSVADGKEADDQKVANGEETGKVKKNNHVESDNLSSKENVGGCCQGVNGVSCCRSASLEQNKEIEETPETHKKGSKICSNWPQLQQRDIRTAVGVLGAVAVVVVAYKLYRRAA</sequence>
<dbReference type="Proteomes" id="UP000289340">
    <property type="component" value="Chromosome 16"/>
</dbReference>
<organism evidence="3 4">
    <name type="scientific">Glycine soja</name>
    <name type="common">Wild soybean</name>
    <dbReference type="NCBI Taxonomy" id="3848"/>
    <lineage>
        <taxon>Eukaryota</taxon>
        <taxon>Viridiplantae</taxon>
        <taxon>Streptophyta</taxon>
        <taxon>Embryophyta</taxon>
        <taxon>Tracheophyta</taxon>
        <taxon>Spermatophyta</taxon>
        <taxon>Magnoliopsida</taxon>
        <taxon>eudicotyledons</taxon>
        <taxon>Gunneridae</taxon>
        <taxon>Pentapetalae</taxon>
        <taxon>rosids</taxon>
        <taxon>fabids</taxon>
        <taxon>Fabales</taxon>
        <taxon>Fabaceae</taxon>
        <taxon>Papilionoideae</taxon>
        <taxon>50 kb inversion clade</taxon>
        <taxon>NPAAA clade</taxon>
        <taxon>indigoferoid/millettioid clade</taxon>
        <taxon>Phaseoleae</taxon>
        <taxon>Glycine</taxon>
        <taxon>Glycine subgen. Soja</taxon>
    </lineage>
</organism>
<keyword evidence="2" id="KW-0812">Transmembrane</keyword>
<keyword evidence="2" id="KW-1133">Transmembrane helix</keyword>
<accession>A0A445GFC1</accession>
<evidence type="ECO:0000313" key="3">
    <source>
        <dbReference type="EMBL" id="RZB59947.1"/>
    </source>
</evidence>
<keyword evidence="4" id="KW-1185">Reference proteome</keyword>
<comment type="caution">
    <text evidence="3">The sequence shown here is derived from an EMBL/GenBank/DDBJ whole genome shotgun (WGS) entry which is preliminary data.</text>
</comment>
<reference evidence="3 4" key="1">
    <citation type="submission" date="2018-09" db="EMBL/GenBank/DDBJ databases">
        <title>A high-quality reference genome of wild soybean provides a powerful tool to mine soybean genomes.</title>
        <authorList>
            <person name="Xie M."/>
            <person name="Chung C.Y.L."/>
            <person name="Li M.-W."/>
            <person name="Wong F.-L."/>
            <person name="Chan T.-F."/>
            <person name="Lam H.-M."/>
        </authorList>
    </citation>
    <scope>NUCLEOTIDE SEQUENCE [LARGE SCALE GENOMIC DNA]</scope>
    <source>
        <strain evidence="4">cv. W05</strain>
        <tissue evidence="3">Hypocotyl of etiolated seedlings</tissue>
    </source>
</reference>
<dbReference type="SMR" id="A0A445GFC1"/>
<dbReference type="Gramene" id="XM_028349995.1">
    <property type="protein sequence ID" value="XP_028205796.1"/>
    <property type="gene ID" value="LOC114389347"/>
</dbReference>
<feature type="region of interest" description="Disordered" evidence="1">
    <location>
        <begin position="242"/>
        <end position="275"/>
    </location>
</feature>
<dbReference type="FunFam" id="3.40.30.10:FF:000213">
    <property type="entry name" value="APD1p protein"/>
    <property type="match status" value="1"/>
</dbReference>
<feature type="compositionally biased region" description="Basic and acidic residues" evidence="1">
    <location>
        <begin position="260"/>
        <end position="272"/>
    </location>
</feature>
<feature type="transmembrane region" description="Helical" evidence="2">
    <location>
        <begin position="330"/>
        <end position="350"/>
    </location>
</feature>